<evidence type="ECO:0000313" key="2">
    <source>
        <dbReference type="Proteomes" id="UP001352852"/>
    </source>
</evidence>
<evidence type="ECO:0000313" key="1">
    <source>
        <dbReference type="EMBL" id="MED6278137.1"/>
    </source>
</evidence>
<name>A0ABU7DT43_9TELE</name>
<organism evidence="1 2">
    <name type="scientific">Characodon lateralis</name>
    <dbReference type="NCBI Taxonomy" id="208331"/>
    <lineage>
        <taxon>Eukaryota</taxon>
        <taxon>Metazoa</taxon>
        <taxon>Chordata</taxon>
        <taxon>Craniata</taxon>
        <taxon>Vertebrata</taxon>
        <taxon>Euteleostomi</taxon>
        <taxon>Actinopterygii</taxon>
        <taxon>Neopterygii</taxon>
        <taxon>Teleostei</taxon>
        <taxon>Neoteleostei</taxon>
        <taxon>Acanthomorphata</taxon>
        <taxon>Ovalentaria</taxon>
        <taxon>Atherinomorphae</taxon>
        <taxon>Cyprinodontiformes</taxon>
        <taxon>Goodeidae</taxon>
        <taxon>Characodon</taxon>
    </lineage>
</organism>
<protein>
    <recommendedName>
        <fullName evidence="3">Transmembrane protein</fullName>
    </recommendedName>
</protein>
<dbReference type="Proteomes" id="UP001352852">
    <property type="component" value="Unassembled WGS sequence"/>
</dbReference>
<reference evidence="1 2" key="1">
    <citation type="submission" date="2021-06" db="EMBL/GenBank/DDBJ databases">
        <authorList>
            <person name="Palmer J.M."/>
        </authorList>
    </citation>
    <scope>NUCLEOTIDE SEQUENCE [LARGE SCALE GENOMIC DNA]</scope>
    <source>
        <strain evidence="1 2">CL_MEX2019</strain>
        <tissue evidence="1">Muscle</tissue>
    </source>
</reference>
<accession>A0ABU7DT43</accession>
<keyword evidence="2" id="KW-1185">Reference proteome</keyword>
<evidence type="ECO:0008006" key="3">
    <source>
        <dbReference type="Google" id="ProtNLM"/>
    </source>
</evidence>
<dbReference type="EMBL" id="JAHUTJ010034748">
    <property type="protein sequence ID" value="MED6278137.1"/>
    <property type="molecule type" value="Genomic_DNA"/>
</dbReference>
<gene>
    <name evidence="1" type="ORF">CHARACLAT_020649</name>
</gene>
<sequence length="106" mass="11698">MHVVDGPLPDGEFLSFDSILKSFFSSSVKNLLPLRSGQHPSTVFTCSPLSFLRLFFLFCLSHFYPSPFFPFSFFAGESEACGGGGQLPQSVRPLLAENLQQKSHGH</sequence>
<proteinExistence type="predicted"/>
<comment type="caution">
    <text evidence="1">The sequence shown here is derived from an EMBL/GenBank/DDBJ whole genome shotgun (WGS) entry which is preliminary data.</text>
</comment>